<evidence type="ECO:0000256" key="2">
    <source>
        <dbReference type="SAM" id="MobiDB-lite"/>
    </source>
</evidence>
<dbReference type="InterPro" id="IPR005754">
    <property type="entry name" value="Sortase"/>
</dbReference>
<dbReference type="RefSeq" id="WP_125173339.1">
    <property type="nucleotide sequence ID" value="NZ_JAUKFU010000076.1"/>
</dbReference>
<feature type="region of interest" description="Disordered" evidence="2">
    <location>
        <begin position="1"/>
        <end position="53"/>
    </location>
</feature>
<comment type="caution">
    <text evidence="4">The sequence shown here is derived from an EMBL/GenBank/DDBJ whole genome shotgun (WGS) entry which is preliminary data.</text>
</comment>
<keyword evidence="3" id="KW-0812">Transmembrane</keyword>
<dbReference type="CDD" id="cd05829">
    <property type="entry name" value="Sortase_F"/>
    <property type="match status" value="1"/>
</dbReference>
<evidence type="ECO:0000313" key="5">
    <source>
        <dbReference type="Proteomes" id="UP000276526"/>
    </source>
</evidence>
<dbReference type="GO" id="GO:0016787">
    <property type="term" value="F:hydrolase activity"/>
    <property type="evidence" value="ECO:0007669"/>
    <property type="project" value="UniProtKB-KW"/>
</dbReference>
<feature type="compositionally biased region" description="Polar residues" evidence="2">
    <location>
        <begin position="1"/>
        <end position="11"/>
    </location>
</feature>
<keyword evidence="1" id="KW-0378">Hydrolase</keyword>
<protein>
    <submittedName>
        <fullName evidence="4">Sortase</fullName>
    </submittedName>
</protein>
<dbReference type="InterPro" id="IPR023365">
    <property type="entry name" value="Sortase_dom-sf"/>
</dbReference>
<dbReference type="AlphaFoldDB" id="A0A3R8QDM8"/>
<accession>A0A3R8QDM8</accession>
<name>A0A3R8QDM8_9CORY</name>
<keyword evidence="3" id="KW-0472">Membrane</keyword>
<evidence type="ECO:0000256" key="3">
    <source>
        <dbReference type="SAM" id="Phobius"/>
    </source>
</evidence>
<dbReference type="Gene3D" id="2.40.260.10">
    <property type="entry name" value="Sortase"/>
    <property type="match status" value="1"/>
</dbReference>
<gene>
    <name evidence="4" type="ORF">CXF48_08695</name>
</gene>
<feature type="compositionally biased region" description="Polar residues" evidence="2">
    <location>
        <begin position="86"/>
        <end position="100"/>
    </location>
</feature>
<dbReference type="SUPFAM" id="SSF63817">
    <property type="entry name" value="Sortase"/>
    <property type="match status" value="1"/>
</dbReference>
<dbReference type="EMBL" id="PQNK01000014">
    <property type="protein sequence ID" value="RRO86015.1"/>
    <property type="molecule type" value="Genomic_DNA"/>
</dbReference>
<dbReference type="InterPro" id="IPR042001">
    <property type="entry name" value="Sortase_F"/>
</dbReference>
<sequence>MQNNTTPSSPGESPDDRNPATGSVPADRAGATGETPDEQDGATGTTPARSGRRVGTAVAVVAVIAVIVIVAVVLLRFASGDGDNSGEGTSPQASQPTATSEAPYVDDQGGLQQHPLDAAPGDPRGIEGMALTVGADSAPVDPIQLTDTGMLIPPLDVQRLGWYSASAVPGQEGAAGSTVITGHINYEGQGMGFAQEFTTMTAGEEFHITMDGQDKAFRVTQAPYRLAKGAPLPDVVNDASGPNKVVLITCGGDFVGGQLGYADNIITVAEPV</sequence>
<evidence type="ECO:0000256" key="1">
    <source>
        <dbReference type="ARBA" id="ARBA00022801"/>
    </source>
</evidence>
<evidence type="ECO:0000313" key="4">
    <source>
        <dbReference type="EMBL" id="RRO86015.1"/>
    </source>
</evidence>
<dbReference type="Proteomes" id="UP000276526">
    <property type="component" value="Unassembled WGS sequence"/>
</dbReference>
<feature type="region of interest" description="Disordered" evidence="2">
    <location>
        <begin position="81"/>
        <end position="122"/>
    </location>
</feature>
<dbReference type="Pfam" id="PF04203">
    <property type="entry name" value="Sortase"/>
    <property type="match status" value="1"/>
</dbReference>
<keyword evidence="3" id="KW-1133">Transmembrane helix</keyword>
<feature type="transmembrane region" description="Helical" evidence="3">
    <location>
        <begin position="54"/>
        <end position="75"/>
    </location>
</feature>
<reference evidence="4 5" key="1">
    <citation type="submission" date="2018-01" db="EMBL/GenBank/DDBJ databases">
        <title>Twenty Corynebacterium bovis Genomes.</title>
        <authorList>
            <person name="Gulvik C.A."/>
        </authorList>
    </citation>
    <scope>NUCLEOTIDE SEQUENCE [LARGE SCALE GENOMIC DNA]</scope>
    <source>
        <strain evidence="4 5">F6900</strain>
    </source>
</reference>
<organism evidence="4 5">
    <name type="scientific">Corynebacterium bovis</name>
    <dbReference type="NCBI Taxonomy" id="36808"/>
    <lineage>
        <taxon>Bacteria</taxon>
        <taxon>Bacillati</taxon>
        <taxon>Actinomycetota</taxon>
        <taxon>Actinomycetes</taxon>
        <taxon>Mycobacteriales</taxon>
        <taxon>Corynebacteriaceae</taxon>
        <taxon>Corynebacterium</taxon>
    </lineage>
</organism>
<proteinExistence type="predicted"/>